<comment type="caution">
    <text evidence="3">The sequence shown here is derived from an EMBL/GenBank/DDBJ whole genome shotgun (WGS) entry which is preliminary data.</text>
</comment>
<dbReference type="InterPro" id="IPR001135">
    <property type="entry name" value="NADH_Q_OxRdtase_suD"/>
</dbReference>
<dbReference type="Gene3D" id="1.10.645.10">
    <property type="entry name" value="Cytochrome-c3 Hydrogenase, chain B"/>
    <property type="match status" value="1"/>
</dbReference>
<dbReference type="AlphaFoldDB" id="A0A0W8F122"/>
<dbReference type="GO" id="GO:0048038">
    <property type="term" value="F:quinone binding"/>
    <property type="evidence" value="ECO:0007669"/>
    <property type="project" value="InterPro"/>
</dbReference>
<dbReference type="InterPro" id="IPR052197">
    <property type="entry name" value="ComplexI_49kDa-like"/>
</dbReference>
<name>A0A0W8F122_9ZZZZ</name>
<dbReference type="InterPro" id="IPR001501">
    <property type="entry name" value="Ni-dep_hyd_lsu"/>
</dbReference>
<dbReference type="PANTHER" id="PTHR43485">
    <property type="entry name" value="HYDROGENASE-4 COMPONENT G"/>
    <property type="match status" value="1"/>
</dbReference>
<accession>A0A0W8F122</accession>
<proteinExistence type="predicted"/>
<evidence type="ECO:0000313" key="3">
    <source>
        <dbReference type="EMBL" id="KUG14614.1"/>
    </source>
</evidence>
<keyword evidence="1" id="KW-0560">Oxidoreductase</keyword>
<dbReference type="PANTHER" id="PTHR43485:SF1">
    <property type="entry name" value="FORMATE HYDROGENLYASE SUBUNIT 5-RELATED"/>
    <property type="match status" value="1"/>
</dbReference>
<gene>
    <name evidence="3" type="ORF">ASZ90_015730</name>
</gene>
<dbReference type="Pfam" id="PF00374">
    <property type="entry name" value="NiFeSe_Hases"/>
    <property type="match status" value="1"/>
</dbReference>
<sequence>MKRTVDVSIPLGPVHPCFKEPARVKCETRGEYVIAAEVELGYMKKGIERIMRGRPWQEVMFLAERVCGICSVIHNMVYIEALEAMTRIPVPERAALLRVIVNELDRMQSHILANFSYCYTIEHETLAMYLLDIRERVMDELERITGARVTCAYIVPGGVRFDLRGEDDLHLRASLAVIEEEMTRYLEMFATGPLIALRSRGIGILTKDAAREAGAVGPTARASGMPETDRRLRHPTYQKIGFSPVSRDEGDNYARIMVRFEEVLASIGIIRTCLDLLQPGPIRGGGIPGAGEIAYSGEAPRGELSYFIRTDEAGRVIDISIQTPSIMNIEACCHAMLVGVASLADVSSTFVSADPCIACTER</sequence>
<evidence type="ECO:0000256" key="1">
    <source>
        <dbReference type="ARBA" id="ARBA00023002"/>
    </source>
</evidence>
<evidence type="ECO:0000259" key="2">
    <source>
        <dbReference type="Pfam" id="PF00346"/>
    </source>
</evidence>
<feature type="domain" description="NADH-quinone oxidoreductase subunit D" evidence="2">
    <location>
        <begin position="289"/>
        <end position="362"/>
    </location>
</feature>
<dbReference type="EMBL" id="LNQE01001637">
    <property type="protein sequence ID" value="KUG14614.1"/>
    <property type="molecule type" value="Genomic_DNA"/>
</dbReference>
<dbReference type="GO" id="GO:0051287">
    <property type="term" value="F:NAD binding"/>
    <property type="evidence" value="ECO:0007669"/>
    <property type="project" value="InterPro"/>
</dbReference>
<dbReference type="GO" id="GO:0016651">
    <property type="term" value="F:oxidoreductase activity, acting on NAD(P)H"/>
    <property type="evidence" value="ECO:0007669"/>
    <property type="project" value="InterPro"/>
</dbReference>
<dbReference type="GO" id="GO:0016151">
    <property type="term" value="F:nickel cation binding"/>
    <property type="evidence" value="ECO:0007669"/>
    <property type="project" value="InterPro"/>
</dbReference>
<reference evidence="3" key="1">
    <citation type="journal article" date="2015" name="Proc. Natl. Acad. Sci. U.S.A.">
        <title>Networks of energetic and metabolic interactions define dynamics in microbial communities.</title>
        <authorList>
            <person name="Embree M."/>
            <person name="Liu J.K."/>
            <person name="Al-Bassam M.M."/>
            <person name="Zengler K."/>
        </authorList>
    </citation>
    <scope>NUCLEOTIDE SEQUENCE</scope>
</reference>
<dbReference type="Pfam" id="PF00346">
    <property type="entry name" value="Complex1_49kDa"/>
    <property type="match status" value="2"/>
</dbReference>
<dbReference type="InterPro" id="IPR029014">
    <property type="entry name" value="NiFe-Hase_large"/>
</dbReference>
<dbReference type="SUPFAM" id="SSF56762">
    <property type="entry name" value="HydB/Nqo4-like"/>
    <property type="match status" value="1"/>
</dbReference>
<protein>
    <submittedName>
        <fullName evidence="3">Energy conserving hydrogenase eha large subunit</fullName>
    </submittedName>
</protein>
<feature type="domain" description="NADH-quinone oxidoreductase subunit D" evidence="2">
    <location>
        <begin position="124"/>
        <end position="283"/>
    </location>
</feature>
<organism evidence="3">
    <name type="scientific">hydrocarbon metagenome</name>
    <dbReference type="NCBI Taxonomy" id="938273"/>
    <lineage>
        <taxon>unclassified sequences</taxon>
        <taxon>metagenomes</taxon>
        <taxon>ecological metagenomes</taxon>
    </lineage>
</organism>